<dbReference type="GO" id="GO:0022857">
    <property type="term" value="F:transmembrane transporter activity"/>
    <property type="evidence" value="ECO:0007669"/>
    <property type="project" value="InterPro"/>
</dbReference>
<feature type="domain" description="Major facilitator superfamily (MFS) profile" evidence="7">
    <location>
        <begin position="51"/>
        <end position="497"/>
    </location>
</feature>
<protein>
    <recommendedName>
        <fullName evidence="7">Major facilitator superfamily (MFS) profile domain-containing protein</fullName>
    </recommendedName>
</protein>
<evidence type="ECO:0000256" key="2">
    <source>
        <dbReference type="ARBA" id="ARBA00022448"/>
    </source>
</evidence>
<dbReference type="FunFam" id="1.20.1250.20:FF:000068">
    <property type="entry name" value="MFS general substrate transporter"/>
    <property type="match status" value="1"/>
</dbReference>
<dbReference type="GO" id="GO:0016020">
    <property type="term" value="C:membrane"/>
    <property type="evidence" value="ECO:0007669"/>
    <property type="project" value="UniProtKB-SubCell"/>
</dbReference>
<comment type="subcellular location">
    <subcellularLocation>
        <location evidence="1">Membrane</location>
        <topology evidence="1">Multi-pass membrane protein</topology>
    </subcellularLocation>
</comment>
<keyword evidence="9" id="KW-1185">Reference proteome</keyword>
<dbReference type="Pfam" id="PF07690">
    <property type="entry name" value="MFS_1"/>
    <property type="match status" value="1"/>
</dbReference>
<reference evidence="8 9" key="1">
    <citation type="submission" date="2013-03" db="EMBL/GenBank/DDBJ databases">
        <title>The Genome Sequence of Cladophialophora psammophila CBS 110553.</title>
        <authorList>
            <consortium name="The Broad Institute Genomics Platform"/>
            <person name="Cuomo C."/>
            <person name="de Hoog S."/>
            <person name="Gorbushina A."/>
            <person name="Walker B."/>
            <person name="Young S.K."/>
            <person name="Zeng Q."/>
            <person name="Gargeya S."/>
            <person name="Fitzgerald M."/>
            <person name="Haas B."/>
            <person name="Abouelleil A."/>
            <person name="Allen A.W."/>
            <person name="Alvarado L."/>
            <person name="Arachchi H.M."/>
            <person name="Berlin A.M."/>
            <person name="Chapman S.B."/>
            <person name="Gainer-Dewar J."/>
            <person name="Goldberg J."/>
            <person name="Griggs A."/>
            <person name="Gujja S."/>
            <person name="Hansen M."/>
            <person name="Howarth C."/>
            <person name="Imamovic A."/>
            <person name="Ireland A."/>
            <person name="Larimer J."/>
            <person name="McCowan C."/>
            <person name="Murphy C."/>
            <person name="Pearson M."/>
            <person name="Poon T.W."/>
            <person name="Priest M."/>
            <person name="Roberts A."/>
            <person name="Saif S."/>
            <person name="Shea T."/>
            <person name="Sisk P."/>
            <person name="Sykes S."/>
            <person name="Wortman J."/>
            <person name="Nusbaum C."/>
            <person name="Birren B."/>
        </authorList>
    </citation>
    <scope>NUCLEOTIDE SEQUENCE [LARGE SCALE GENOMIC DNA]</scope>
    <source>
        <strain evidence="8 9">CBS 110553</strain>
    </source>
</reference>
<feature type="transmembrane region" description="Helical" evidence="6">
    <location>
        <begin position="117"/>
        <end position="136"/>
    </location>
</feature>
<dbReference type="eggNOG" id="KOG2533">
    <property type="taxonomic scope" value="Eukaryota"/>
</dbReference>
<feature type="transmembrane region" description="Helical" evidence="6">
    <location>
        <begin position="178"/>
        <end position="198"/>
    </location>
</feature>
<evidence type="ECO:0000313" key="8">
    <source>
        <dbReference type="EMBL" id="EXJ66437.1"/>
    </source>
</evidence>
<dbReference type="RefSeq" id="XP_007749355.1">
    <property type="nucleotide sequence ID" value="XM_007751165.1"/>
</dbReference>
<feature type="transmembrane region" description="Helical" evidence="6">
    <location>
        <begin position="345"/>
        <end position="364"/>
    </location>
</feature>
<keyword evidence="3 6" id="KW-0812">Transmembrane</keyword>
<dbReference type="HOGENOM" id="CLU_001265_0_1_1"/>
<feature type="transmembrane region" description="Helical" evidence="6">
    <location>
        <begin position="318"/>
        <end position="338"/>
    </location>
</feature>
<dbReference type="FunFam" id="1.20.1250.20:FF:000034">
    <property type="entry name" value="MFS general substrate transporter"/>
    <property type="match status" value="1"/>
</dbReference>
<dbReference type="OrthoDB" id="2962993at2759"/>
<dbReference type="EMBL" id="AMGX01000020">
    <property type="protein sequence ID" value="EXJ66437.1"/>
    <property type="molecule type" value="Genomic_DNA"/>
</dbReference>
<dbReference type="SUPFAM" id="SSF103473">
    <property type="entry name" value="MFS general substrate transporter"/>
    <property type="match status" value="1"/>
</dbReference>
<evidence type="ECO:0000256" key="1">
    <source>
        <dbReference type="ARBA" id="ARBA00004141"/>
    </source>
</evidence>
<evidence type="ECO:0000313" key="9">
    <source>
        <dbReference type="Proteomes" id="UP000019471"/>
    </source>
</evidence>
<feature type="transmembrane region" description="Helical" evidence="6">
    <location>
        <begin position="148"/>
        <end position="166"/>
    </location>
</feature>
<evidence type="ECO:0000256" key="5">
    <source>
        <dbReference type="ARBA" id="ARBA00023136"/>
    </source>
</evidence>
<dbReference type="InterPro" id="IPR020846">
    <property type="entry name" value="MFS_dom"/>
</dbReference>
<keyword evidence="5 6" id="KW-0472">Membrane</keyword>
<dbReference type="PANTHER" id="PTHR43791:SF19">
    <property type="entry name" value="TRANSPORTER, PUTATIVE (AFU_ORTHOLOGUE AFUA_1G01812)-RELATED"/>
    <property type="match status" value="1"/>
</dbReference>
<dbReference type="InterPro" id="IPR011701">
    <property type="entry name" value="MFS"/>
</dbReference>
<accession>W9WE99</accession>
<feature type="transmembrane region" description="Helical" evidence="6">
    <location>
        <begin position="405"/>
        <end position="425"/>
    </location>
</feature>
<dbReference type="PROSITE" id="PS50850">
    <property type="entry name" value="MFS"/>
    <property type="match status" value="1"/>
</dbReference>
<feature type="transmembrane region" description="Helical" evidence="6">
    <location>
        <begin position="285"/>
        <end position="306"/>
    </location>
</feature>
<dbReference type="PANTHER" id="PTHR43791">
    <property type="entry name" value="PERMEASE-RELATED"/>
    <property type="match status" value="1"/>
</dbReference>
<dbReference type="AlphaFoldDB" id="W9WE99"/>
<gene>
    <name evidence="8" type="ORF">A1O5_10589</name>
</gene>
<dbReference type="Proteomes" id="UP000019471">
    <property type="component" value="Unassembled WGS sequence"/>
</dbReference>
<evidence type="ECO:0000256" key="6">
    <source>
        <dbReference type="SAM" id="Phobius"/>
    </source>
</evidence>
<sequence length="497" mass="54634">MDKADHVHAEVNWAEDKATGLSEENDPDAHLGAEERRAKERQLLWKLDVRLIPWLCLLYLVSFLDRTNIGNAKIAGLQKDLKMSNGQWNASLAIFFISYSVFEPASNMLLKRLRPSIYIPSLMILWGIACTCQGLINDFSGLAAARWFLGLFEAGLFPGCNFYLSCWYKRSEFGIRSALFFSAAALAGSFGGLLAAAISKMHGVGGKAGWAWIFILEGLLTIIVGIASYWMVHDFPDTATFLSADDRVRVYHRLKTDQQSSAEHEAFKWKYFWASVRDWKTYTAALIYMGCGAGLYAFSIFLPTILAELGYTSTEAQLLSVPPYTAAAALTIAIGIIGDRTKQRGLCAIAVAPLGVIGFGLLLSDVPAGAKYAATFLAAMGIYPCIPNTISWVANNTEGVYKRGVTLGLAMGWANLQGCVVTNVYRGTDAPRFVPGHGVVLGYLTIAMLGGAVLHYVLLRRENALRSSGARDHWIEGKTEEEIRLMGDMRPDFLYTL</sequence>
<keyword evidence="4 6" id="KW-1133">Transmembrane helix</keyword>
<evidence type="ECO:0000256" key="3">
    <source>
        <dbReference type="ARBA" id="ARBA00022692"/>
    </source>
</evidence>
<evidence type="ECO:0000256" key="4">
    <source>
        <dbReference type="ARBA" id="ARBA00022989"/>
    </source>
</evidence>
<evidence type="ECO:0000259" key="7">
    <source>
        <dbReference type="PROSITE" id="PS50850"/>
    </source>
</evidence>
<organism evidence="8 9">
    <name type="scientific">Cladophialophora psammophila CBS 110553</name>
    <dbReference type="NCBI Taxonomy" id="1182543"/>
    <lineage>
        <taxon>Eukaryota</taxon>
        <taxon>Fungi</taxon>
        <taxon>Dikarya</taxon>
        <taxon>Ascomycota</taxon>
        <taxon>Pezizomycotina</taxon>
        <taxon>Eurotiomycetes</taxon>
        <taxon>Chaetothyriomycetidae</taxon>
        <taxon>Chaetothyriales</taxon>
        <taxon>Herpotrichiellaceae</taxon>
        <taxon>Cladophialophora</taxon>
    </lineage>
</organism>
<feature type="transmembrane region" description="Helical" evidence="6">
    <location>
        <begin position="437"/>
        <end position="459"/>
    </location>
</feature>
<keyword evidence="2" id="KW-0813">Transport</keyword>
<name>W9WE99_9EURO</name>
<dbReference type="Gene3D" id="1.20.1250.20">
    <property type="entry name" value="MFS general substrate transporter like domains"/>
    <property type="match status" value="2"/>
</dbReference>
<feature type="transmembrane region" description="Helical" evidence="6">
    <location>
        <begin position="370"/>
        <end position="393"/>
    </location>
</feature>
<dbReference type="InterPro" id="IPR036259">
    <property type="entry name" value="MFS_trans_sf"/>
</dbReference>
<proteinExistence type="predicted"/>
<feature type="transmembrane region" description="Helical" evidence="6">
    <location>
        <begin position="210"/>
        <end position="232"/>
    </location>
</feature>
<comment type="caution">
    <text evidence="8">The sequence shown here is derived from an EMBL/GenBank/DDBJ whole genome shotgun (WGS) entry which is preliminary data.</text>
</comment>
<dbReference type="GeneID" id="19195282"/>